<dbReference type="AlphaFoldDB" id="A0A1H3H7T4"/>
<feature type="transmembrane region" description="Helical" evidence="2">
    <location>
        <begin position="60"/>
        <end position="81"/>
    </location>
</feature>
<evidence type="ECO:0000256" key="2">
    <source>
        <dbReference type="SAM" id="Phobius"/>
    </source>
</evidence>
<keyword evidence="2" id="KW-1133">Transmembrane helix</keyword>
<evidence type="ECO:0000313" key="3">
    <source>
        <dbReference type="EMBL" id="SDY10958.1"/>
    </source>
</evidence>
<dbReference type="NCBIfam" id="TIGR01167">
    <property type="entry name" value="LPXTG_anchor"/>
    <property type="match status" value="1"/>
</dbReference>
<protein>
    <submittedName>
        <fullName evidence="3">LPXTG-motif cell wall anchor domain-containing protein/MYXO-CTERM domain-containing protein</fullName>
    </submittedName>
</protein>
<gene>
    <name evidence="3" type="ORF">SAMN05216215_102019</name>
</gene>
<keyword evidence="2" id="KW-0472">Membrane</keyword>
<proteinExistence type="predicted"/>
<name>A0A1H3H7T4_9PSEU</name>
<evidence type="ECO:0000256" key="1">
    <source>
        <dbReference type="SAM" id="MobiDB-lite"/>
    </source>
</evidence>
<feature type="region of interest" description="Disordered" evidence="1">
    <location>
        <begin position="1"/>
        <end position="61"/>
    </location>
</feature>
<reference evidence="4" key="1">
    <citation type="submission" date="2016-10" db="EMBL/GenBank/DDBJ databases">
        <authorList>
            <person name="Varghese N."/>
            <person name="Submissions S."/>
        </authorList>
    </citation>
    <scope>NUCLEOTIDE SEQUENCE [LARGE SCALE GENOMIC DNA]</scope>
    <source>
        <strain evidence="4">CGMCC 4.3530</strain>
    </source>
</reference>
<evidence type="ECO:0000313" key="4">
    <source>
        <dbReference type="Proteomes" id="UP000199529"/>
    </source>
</evidence>
<keyword evidence="4" id="KW-1185">Reference proteome</keyword>
<sequence length="90" mass="9351">MEPTEPAGSAVPPRFGVPGAAGRHLSRPRPDGRRHAAGHRRRDGESTSNPHHLATTGSPAGPLSIAGAALLLAGILLLLVLRKRRVGDES</sequence>
<dbReference type="RefSeq" id="WP_093267907.1">
    <property type="nucleotide sequence ID" value="NZ_FNOK01000020.1"/>
</dbReference>
<keyword evidence="2" id="KW-0812">Transmembrane</keyword>
<dbReference type="Proteomes" id="UP000199529">
    <property type="component" value="Unassembled WGS sequence"/>
</dbReference>
<organism evidence="3 4">
    <name type="scientific">Saccharopolyspora shandongensis</name>
    <dbReference type="NCBI Taxonomy" id="418495"/>
    <lineage>
        <taxon>Bacteria</taxon>
        <taxon>Bacillati</taxon>
        <taxon>Actinomycetota</taxon>
        <taxon>Actinomycetes</taxon>
        <taxon>Pseudonocardiales</taxon>
        <taxon>Pseudonocardiaceae</taxon>
        <taxon>Saccharopolyspora</taxon>
    </lineage>
</organism>
<accession>A0A1H3H7T4</accession>
<dbReference type="EMBL" id="FNOK01000020">
    <property type="protein sequence ID" value="SDY10958.1"/>
    <property type="molecule type" value="Genomic_DNA"/>
</dbReference>